<protein>
    <submittedName>
        <fullName evidence="3">Zinc ribbon domain-containing protein</fullName>
    </submittedName>
</protein>
<feature type="domain" description="Putative regulatory protein FmdB zinc ribbon" evidence="2">
    <location>
        <begin position="1"/>
        <end position="43"/>
    </location>
</feature>
<dbReference type="Pfam" id="PF09723">
    <property type="entry name" value="Zn_ribbon_8"/>
    <property type="match status" value="1"/>
</dbReference>
<comment type="caution">
    <text evidence="3">The sequence shown here is derived from an EMBL/GenBank/DDBJ whole genome shotgun (WGS) entry which is preliminary data.</text>
</comment>
<dbReference type="PANTHER" id="PTHR34404">
    <property type="entry name" value="REGULATORY PROTEIN, FMDB FAMILY"/>
    <property type="match status" value="1"/>
</dbReference>
<keyword evidence="4" id="KW-1185">Reference proteome</keyword>
<sequence length="163" mass="18473">MPIYEFYCDQCNTIFNFFARSVNTTKRPQCPRCETVTLSRRMSTFAVTGRAKEDGETDDPPFDASKMEQAMEMLSGEAERINEDDPRQAADLMRKLTRMTGMELGGGMEEALRRMERGEDPEQIEAELGDVLENEDPFLMPGKKGGAGTRRAAPRRDDTLYDL</sequence>
<proteinExistence type="predicted"/>
<dbReference type="Proteomes" id="UP001165427">
    <property type="component" value="Unassembled WGS sequence"/>
</dbReference>
<dbReference type="NCBIfam" id="TIGR02605">
    <property type="entry name" value="CxxC_CxxC_SSSS"/>
    <property type="match status" value="1"/>
</dbReference>
<feature type="region of interest" description="Disordered" evidence="1">
    <location>
        <begin position="129"/>
        <end position="163"/>
    </location>
</feature>
<organism evidence="3 4">
    <name type="scientific">Desulfatitalea alkaliphila</name>
    <dbReference type="NCBI Taxonomy" id="2929485"/>
    <lineage>
        <taxon>Bacteria</taxon>
        <taxon>Pseudomonadati</taxon>
        <taxon>Thermodesulfobacteriota</taxon>
        <taxon>Desulfobacteria</taxon>
        <taxon>Desulfobacterales</taxon>
        <taxon>Desulfosarcinaceae</taxon>
        <taxon>Desulfatitalea</taxon>
    </lineage>
</organism>
<reference evidence="3" key="1">
    <citation type="submission" date="2022-04" db="EMBL/GenBank/DDBJ databases">
        <title>Desulfatitalea alkaliphila sp. nov., a novel anaerobic sulfate-reducing bacterium isolated from terrestrial mud volcano, Taman Peninsula, Russia.</title>
        <authorList>
            <person name="Khomyakova M.A."/>
            <person name="Merkel A.Y."/>
            <person name="Slobodkin A.I."/>
        </authorList>
    </citation>
    <scope>NUCLEOTIDE SEQUENCE</scope>
    <source>
        <strain evidence="3">M08but</strain>
    </source>
</reference>
<name>A0AA41R518_9BACT</name>
<gene>
    <name evidence="3" type="ORF">MRX98_15080</name>
</gene>
<evidence type="ECO:0000313" key="3">
    <source>
        <dbReference type="EMBL" id="MCJ8501906.1"/>
    </source>
</evidence>
<feature type="compositionally biased region" description="Basic and acidic residues" evidence="1">
    <location>
        <begin position="154"/>
        <end position="163"/>
    </location>
</feature>
<evidence type="ECO:0000313" key="4">
    <source>
        <dbReference type="Proteomes" id="UP001165427"/>
    </source>
</evidence>
<dbReference type="AlphaFoldDB" id="A0AA41R518"/>
<evidence type="ECO:0000259" key="2">
    <source>
        <dbReference type="SMART" id="SM00834"/>
    </source>
</evidence>
<dbReference type="EMBL" id="JALJRB010000018">
    <property type="protein sequence ID" value="MCJ8501906.1"/>
    <property type="molecule type" value="Genomic_DNA"/>
</dbReference>
<dbReference type="SMART" id="SM00834">
    <property type="entry name" value="CxxC_CXXC_SSSS"/>
    <property type="match status" value="1"/>
</dbReference>
<dbReference type="PANTHER" id="PTHR34404:SF3">
    <property type="entry name" value="REGULATORY PROTEIN, FMDB FAMILY"/>
    <property type="match status" value="1"/>
</dbReference>
<accession>A0AA41R518</accession>
<dbReference type="RefSeq" id="WP_246911298.1">
    <property type="nucleotide sequence ID" value="NZ_JALJRB010000018.1"/>
</dbReference>
<dbReference type="InterPro" id="IPR013429">
    <property type="entry name" value="Regulatory_FmdB_Zinc_ribbon"/>
</dbReference>
<evidence type="ECO:0000256" key="1">
    <source>
        <dbReference type="SAM" id="MobiDB-lite"/>
    </source>
</evidence>